<organism evidence="2 3">
    <name type="scientific">Thauera sinica</name>
    <dbReference type="NCBI Taxonomy" id="2665146"/>
    <lineage>
        <taxon>Bacteria</taxon>
        <taxon>Pseudomonadati</taxon>
        <taxon>Pseudomonadota</taxon>
        <taxon>Betaproteobacteria</taxon>
        <taxon>Rhodocyclales</taxon>
        <taxon>Zoogloeaceae</taxon>
        <taxon>Thauera</taxon>
    </lineage>
</organism>
<comment type="caution">
    <text evidence="2">The sequence shown here is derived from an EMBL/GenBank/DDBJ whole genome shotgun (WGS) entry which is preliminary data.</text>
</comment>
<name>A0ABW1AXM0_9RHOO</name>
<accession>A0ABW1AXM0</accession>
<keyword evidence="1" id="KW-0732">Signal</keyword>
<dbReference type="RefSeq" id="WP_157748412.1">
    <property type="nucleotide sequence ID" value="NZ_JBHSOG010000100.1"/>
</dbReference>
<reference evidence="3" key="1">
    <citation type="journal article" date="2019" name="Int. J. Syst. Evol. Microbiol.">
        <title>The Global Catalogue of Microorganisms (GCM) 10K type strain sequencing project: providing services to taxonomists for standard genome sequencing and annotation.</title>
        <authorList>
            <consortium name="The Broad Institute Genomics Platform"/>
            <consortium name="The Broad Institute Genome Sequencing Center for Infectious Disease"/>
            <person name="Wu L."/>
            <person name="Ma J."/>
        </authorList>
    </citation>
    <scope>NUCLEOTIDE SEQUENCE [LARGE SCALE GENOMIC DNA]</scope>
    <source>
        <strain evidence="3">SHR3</strain>
    </source>
</reference>
<evidence type="ECO:0000313" key="3">
    <source>
        <dbReference type="Proteomes" id="UP001595974"/>
    </source>
</evidence>
<evidence type="ECO:0000313" key="2">
    <source>
        <dbReference type="EMBL" id="MFC5771809.1"/>
    </source>
</evidence>
<evidence type="ECO:0000256" key="1">
    <source>
        <dbReference type="SAM" id="SignalP"/>
    </source>
</evidence>
<feature type="signal peptide" evidence="1">
    <location>
        <begin position="1"/>
        <end position="22"/>
    </location>
</feature>
<gene>
    <name evidence="2" type="ORF">ACFPTN_20720</name>
</gene>
<feature type="chain" id="PRO_5045181516" description="Cyanovirin-N domain-containing protein" evidence="1">
    <location>
        <begin position="23"/>
        <end position="145"/>
    </location>
</feature>
<dbReference type="EMBL" id="JBHSOG010000100">
    <property type="protein sequence ID" value="MFC5771809.1"/>
    <property type="molecule type" value="Genomic_DNA"/>
</dbReference>
<keyword evidence="3" id="KW-1185">Reference proteome</keyword>
<protein>
    <recommendedName>
        <fullName evidence="4">Cyanovirin-N domain-containing protein</fullName>
    </recommendedName>
</protein>
<evidence type="ECO:0008006" key="4">
    <source>
        <dbReference type="Google" id="ProtNLM"/>
    </source>
</evidence>
<sequence>MKKLIPLFMMIAGVGASFGASAQTALPPNGGPVTTTACTVLSEQVTLNLSKGVHGAFNCDEATNAIKVATCHEAGSRKPTTVNCVAQGSEPDITYTPAGCAAGVASVEISDYRAFTANSRGGGVGTAQLGGACTDSSLSGLGGFW</sequence>
<proteinExistence type="predicted"/>
<dbReference type="Proteomes" id="UP001595974">
    <property type="component" value="Unassembled WGS sequence"/>
</dbReference>